<evidence type="ECO:0000256" key="3">
    <source>
        <dbReference type="ARBA" id="ARBA00022692"/>
    </source>
</evidence>
<dbReference type="GO" id="GO:0004930">
    <property type="term" value="F:G protein-coupled receptor activity"/>
    <property type="evidence" value="ECO:0007669"/>
    <property type="project" value="UniProtKB-KW"/>
</dbReference>
<gene>
    <name evidence="11" type="ORF">DME_LOCUS10607</name>
</gene>
<feature type="transmembrane region" description="Helical" evidence="9">
    <location>
        <begin position="67"/>
        <end position="87"/>
    </location>
</feature>
<feature type="domain" description="G-protein coupled receptors family 1 profile" evidence="10">
    <location>
        <begin position="46"/>
        <end position="309"/>
    </location>
</feature>
<evidence type="ECO:0000259" key="10">
    <source>
        <dbReference type="PROSITE" id="PS50262"/>
    </source>
</evidence>
<feature type="transmembrane region" description="Helical" evidence="9">
    <location>
        <begin position="31"/>
        <end position="55"/>
    </location>
</feature>
<sequence length="386" mass="43861">MNLSPSSLNSNFTDPVIINDSTATDFGDGDLYMIILPIIVVFGLIGNTISLVTIFHTRLRKISANNHLIVLTTADSIFLTGLFLILFKLDFVAYELCVIIEYILTTSSYISSWSIAALTIERYIAFAYPLKHVMYQHVQRWKIILIWIPIPFALNLLQFVSLIPYDDKTDPHYPNIRKCVPYDGSLQVIVETADVILCYVVPCLIVVFLNLALIGQVNRGFIQTSNRTYFAGRSKATQSTRILFVVPVVYIILNTPFYLLRMIDTIALNVFQSKEFSIIGGLNGSGMIFLYNTAHYLYYFNFACDVLVYAFSSNNFRKTAFIAWRQILRSSDSSEVVINGHPVRVGYDPVNCSTTFPRHLMESNVQHEIMKTDAEHHWLNQLSITG</sequence>
<evidence type="ECO:0000256" key="2">
    <source>
        <dbReference type="ARBA" id="ARBA00022475"/>
    </source>
</evidence>
<reference evidence="14" key="1">
    <citation type="submission" date="2017-02" db="UniProtKB">
        <authorList>
            <consortium name="WormBaseParasite"/>
        </authorList>
    </citation>
    <scope>IDENTIFICATION</scope>
</reference>
<feature type="transmembrane region" description="Helical" evidence="9">
    <location>
        <begin position="199"/>
        <end position="221"/>
    </location>
</feature>
<evidence type="ECO:0000256" key="9">
    <source>
        <dbReference type="SAM" id="Phobius"/>
    </source>
</evidence>
<feature type="transmembrane region" description="Helical" evidence="9">
    <location>
        <begin position="99"/>
        <end position="120"/>
    </location>
</feature>
<dbReference type="EMBL" id="UYYG01001228">
    <property type="protein sequence ID" value="VDN60634.1"/>
    <property type="molecule type" value="Genomic_DNA"/>
</dbReference>
<evidence type="ECO:0000256" key="5">
    <source>
        <dbReference type="ARBA" id="ARBA00023040"/>
    </source>
</evidence>
<dbReference type="GO" id="GO:0043005">
    <property type="term" value="C:neuron projection"/>
    <property type="evidence" value="ECO:0007669"/>
    <property type="project" value="TreeGrafter"/>
</dbReference>
<dbReference type="Proteomes" id="UP000274756">
    <property type="component" value="Unassembled WGS sequence"/>
</dbReference>
<feature type="transmembrane region" description="Helical" evidence="9">
    <location>
        <begin position="242"/>
        <end position="260"/>
    </location>
</feature>
<dbReference type="PRINTS" id="PR00237">
    <property type="entry name" value="GPCRRHODOPSN"/>
</dbReference>
<keyword evidence="3 9" id="KW-0812">Transmembrane</keyword>
<reference evidence="11 13" key="2">
    <citation type="submission" date="2018-11" db="EMBL/GenBank/DDBJ databases">
        <authorList>
            <consortium name="Pathogen Informatics"/>
        </authorList>
    </citation>
    <scope>NUCLEOTIDE SEQUENCE [LARGE SCALE GENOMIC DNA]</scope>
</reference>
<evidence type="ECO:0000313" key="14">
    <source>
        <dbReference type="WBParaSite" id="DME_0000910301-mRNA-1"/>
    </source>
</evidence>
<dbReference type="Pfam" id="PF00001">
    <property type="entry name" value="7tm_1"/>
    <property type="match status" value="1"/>
</dbReference>
<dbReference type="PANTHER" id="PTHR24229">
    <property type="entry name" value="NEUROPEPTIDES RECEPTOR"/>
    <property type="match status" value="1"/>
</dbReference>
<dbReference type="STRING" id="318479.A0A0N4UML9"/>
<keyword evidence="8" id="KW-0807">Transducer</keyword>
<evidence type="ECO:0000256" key="6">
    <source>
        <dbReference type="ARBA" id="ARBA00023136"/>
    </source>
</evidence>
<dbReference type="Proteomes" id="UP000038040">
    <property type="component" value="Unplaced"/>
</dbReference>
<dbReference type="SUPFAM" id="SSF81321">
    <property type="entry name" value="Family A G protein-coupled receptor-like"/>
    <property type="match status" value="1"/>
</dbReference>
<evidence type="ECO:0000313" key="12">
    <source>
        <dbReference type="Proteomes" id="UP000038040"/>
    </source>
</evidence>
<dbReference type="WBParaSite" id="DME_0000910301-mRNA-1">
    <property type="protein sequence ID" value="DME_0000910301-mRNA-1"/>
    <property type="gene ID" value="DME_0000910301"/>
</dbReference>
<dbReference type="InterPro" id="IPR000276">
    <property type="entry name" value="GPCR_Rhodpsn"/>
</dbReference>
<accession>A0A0N4UML9</accession>
<name>A0A0N4UML9_DRAME</name>
<dbReference type="PROSITE" id="PS50262">
    <property type="entry name" value="G_PROTEIN_RECEP_F1_2"/>
    <property type="match status" value="1"/>
</dbReference>
<protein>
    <submittedName>
        <fullName evidence="14">G_PROTEIN_RECEP_F1_2 domain-containing protein</fullName>
    </submittedName>
</protein>
<feature type="transmembrane region" description="Helical" evidence="9">
    <location>
        <begin position="141"/>
        <end position="165"/>
    </location>
</feature>
<dbReference type="AlphaFoldDB" id="A0A0N4UML9"/>
<dbReference type="GO" id="GO:0005886">
    <property type="term" value="C:plasma membrane"/>
    <property type="evidence" value="ECO:0007669"/>
    <property type="project" value="UniProtKB-SubCell"/>
</dbReference>
<keyword evidence="4 9" id="KW-1133">Transmembrane helix</keyword>
<keyword evidence="2" id="KW-1003">Cell membrane</keyword>
<proteinExistence type="predicted"/>
<dbReference type="GO" id="GO:0042277">
    <property type="term" value="F:peptide binding"/>
    <property type="evidence" value="ECO:0007669"/>
    <property type="project" value="TreeGrafter"/>
</dbReference>
<keyword evidence="7" id="KW-0675">Receptor</keyword>
<dbReference type="InterPro" id="IPR017452">
    <property type="entry name" value="GPCR_Rhodpsn_7TM"/>
</dbReference>
<keyword evidence="13" id="KW-1185">Reference proteome</keyword>
<evidence type="ECO:0000256" key="4">
    <source>
        <dbReference type="ARBA" id="ARBA00022989"/>
    </source>
</evidence>
<dbReference type="OrthoDB" id="9990906at2759"/>
<keyword evidence="6 9" id="KW-0472">Membrane</keyword>
<evidence type="ECO:0000256" key="8">
    <source>
        <dbReference type="ARBA" id="ARBA00023224"/>
    </source>
</evidence>
<keyword evidence="5" id="KW-0297">G-protein coupled receptor</keyword>
<organism evidence="12 14">
    <name type="scientific">Dracunculus medinensis</name>
    <name type="common">Guinea worm</name>
    <dbReference type="NCBI Taxonomy" id="318479"/>
    <lineage>
        <taxon>Eukaryota</taxon>
        <taxon>Metazoa</taxon>
        <taxon>Ecdysozoa</taxon>
        <taxon>Nematoda</taxon>
        <taxon>Chromadorea</taxon>
        <taxon>Rhabditida</taxon>
        <taxon>Spirurina</taxon>
        <taxon>Dracunculoidea</taxon>
        <taxon>Dracunculidae</taxon>
        <taxon>Dracunculus</taxon>
    </lineage>
</organism>
<dbReference type="Gene3D" id="1.20.1070.10">
    <property type="entry name" value="Rhodopsin 7-helix transmembrane proteins"/>
    <property type="match status" value="1"/>
</dbReference>
<evidence type="ECO:0000313" key="13">
    <source>
        <dbReference type="Proteomes" id="UP000274756"/>
    </source>
</evidence>
<evidence type="ECO:0000256" key="1">
    <source>
        <dbReference type="ARBA" id="ARBA00004651"/>
    </source>
</evidence>
<dbReference type="PANTHER" id="PTHR24229:SF100">
    <property type="entry name" value="G-PROTEIN COUPLED RECEPTORS FAMILY 1 PROFILE DOMAIN-CONTAINING PROTEIN"/>
    <property type="match status" value="1"/>
</dbReference>
<evidence type="ECO:0000256" key="7">
    <source>
        <dbReference type="ARBA" id="ARBA00023170"/>
    </source>
</evidence>
<comment type="subcellular location">
    <subcellularLocation>
        <location evidence="1">Cell membrane</location>
        <topology evidence="1">Multi-pass membrane protein</topology>
    </subcellularLocation>
</comment>
<evidence type="ECO:0000313" key="11">
    <source>
        <dbReference type="EMBL" id="VDN60634.1"/>
    </source>
</evidence>